<dbReference type="InterPro" id="IPR016181">
    <property type="entry name" value="Acyl_CoA_acyltransferase"/>
</dbReference>
<sequence length="353" mass="40470">MKPRLLNALEPAGLVQRFLSYPPEGFTALDELPMPAFQAPFELLTTADDELKERVRRWPGHSWWQRFLTVRTAFVGTTVSEYAWLPSEPDVQGLAKTVRDKLGRHYALTIIKDLPADSPLLSAHANAQTNALVSACVEQGFIPLQGQALAYVRIDFPDTDTYLSRLPKDARRYLTRKLRKRDQLRIEQVQTGKAFASEQRVDQYYTLYRSVYAQSEIHFDLLSKEFLASVLRDESSKGLVFEYYRADSNELIGWNLCFEHEGRLVDKYIGLSYPGSRELSLYFVSWMVNLEYALAQGLSHYIAGWTDPGVKALLGADFTPTRHLIYVRNPVLRALARRLLGHFEMDKTWLKAT</sequence>
<dbReference type="AlphaFoldDB" id="A0AAE9H6W5"/>
<accession>A0AAE9H6W5</accession>
<dbReference type="EMBL" id="CP095873">
    <property type="protein sequence ID" value="UPL21458.1"/>
    <property type="molecule type" value="Genomic_DNA"/>
</dbReference>
<dbReference type="RefSeq" id="WP_247966217.1">
    <property type="nucleotide sequence ID" value="NZ_CP095873.1"/>
</dbReference>
<evidence type="ECO:0000313" key="2">
    <source>
        <dbReference type="Proteomes" id="UP000830925"/>
    </source>
</evidence>
<proteinExistence type="predicted"/>
<name>A0AAE9H6W5_ALCFA</name>
<dbReference type="SUPFAM" id="SSF55729">
    <property type="entry name" value="Acyl-CoA N-acyltransferases (Nat)"/>
    <property type="match status" value="1"/>
</dbReference>
<protein>
    <submittedName>
        <fullName evidence="1">Peptidogalycan biosysnthesis protein</fullName>
    </submittedName>
</protein>
<dbReference type="Proteomes" id="UP000830925">
    <property type="component" value="Chromosome"/>
</dbReference>
<dbReference type="InterPro" id="IPR007434">
    <property type="entry name" value="FemAB-like"/>
</dbReference>
<dbReference type="Gene3D" id="3.40.630.30">
    <property type="match status" value="1"/>
</dbReference>
<organism evidence="1 2">
    <name type="scientific">Alcaligenes faecalis</name>
    <dbReference type="NCBI Taxonomy" id="511"/>
    <lineage>
        <taxon>Bacteria</taxon>
        <taxon>Pseudomonadati</taxon>
        <taxon>Pseudomonadota</taxon>
        <taxon>Betaproteobacteria</taxon>
        <taxon>Burkholderiales</taxon>
        <taxon>Alcaligenaceae</taxon>
        <taxon>Alcaligenes</taxon>
    </lineage>
</organism>
<dbReference type="Pfam" id="PF04339">
    <property type="entry name" value="FemAB_like"/>
    <property type="match status" value="1"/>
</dbReference>
<reference evidence="1" key="1">
    <citation type="submission" date="2022-04" db="EMBL/GenBank/DDBJ databases">
        <title>Genomic mining of Alcaligenes faecalis D334 producing ectoin and derivatives.</title>
        <authorList>
            <person name="Doan V.T."/>
            <person name="Quach N.T."/>
            <person name="Vu T.-H.-N."/>
            <person name="Phi Q.-T."/>
        </authorList>
    </citation>
    <scope>NUCLEOTIDE SEQUENCE</scope>
    <source>
        <strain evidence="1">D334</strain>
    </source>
</reference>
<evidence type="ECO:0000313" key="1">
    <source>
        <dbReference type="EMBL" id="UPL21458.1"/>
    </source>
</evidence>
<gene>
    <name evidence="1" type="ORF">MXF72_19085</name>
</gene>